<evidence type="ECO:0000313" key="1">
    <source>
        <dbReference type="EMBL" id="GAH10858.1"/>
    </source>
</evidence>
<dbReference type="EMBL" id="BART01033768">
    <property type="protein sequence ID" value="GAH10858.1"/>
    <property type="molecule type" value="Genomic_DNA"/>
</dbReference>
<proteinExistence type="predicted"/>
<reference evidence="1" key="1">
    <citation type="journal article" date="2014" name="Front. Microbiol.">
        <title>High frequency of phylogenetically diverse reductive dehalogenase-homologous genes in deep subseafloor sedimentary metagenomes.</title>
        <authorList>
            <person name="Kawai M."/>
            <person name="Futagami T."/>
            <person name="Toyoda A."/>
            <person name="Takaki Y."/>
            <person name="Nishi S."/>
            <person name="Hori S."/>
            <person name="Arai W."/>
            <person name="Tsubouchi T."/>
            <person name="Morono Y."/>
            <person name="Uchiyama I."/>
            <person name="Ito T."/>
            <person name="Fujiyama A."/>
            <person name="Inagaki F."/>
            <person name="Takami H."/>
        </authorList>
    </citation>
    <scope>NUCLEOTIDE SEQUENCE</scope>
    <source>
        <strain evidence="1">Expedition CK06-06</strain>
    </source>
</reference>
<accession>X1EQC6</accession>
<feature type="non-terminal residue" evidence="1">
    <location>
        <position position="1"/>
    </location>
</feature>
<sequence length="225" mass="25260">GTISTPANMQVRLRIFRNSFQVVDTTQTIPVIAPGPPVFVPVTAVTVNTRAEIEVVALPQINSADIDITNNHRKEILPGGPSLQPYRDLLAIPKIRNNIIWHGFEPNGVIFEKMYGQWSSSQKVDLDQAILLLEREGRHALSRPPTLVGTTTSFSAQDAWKIYLAHVAHSLWTEVHGIVPWNLVTFSDEDLKLLFDSRNMMAAFPVTPRTYGFLDYLMGRITAWN</sequence>
<name>X1EQC6_9ZZZZ</name>
<protein>
    <submittedName>
        <fullName evidence="1">Uncharacterized protein</fullName>
    </submittedName>
</protein>
<feature type="non-terminal residue" evidence="1">
    <location>
        <position position="225"/>
    </location>
</feature>
<gene>
    <name evidence="1" type="ORF">S01H4_57904</name>
</gene>
<comment type="caution">
    <text evidence="1">The sequence shown here is derived from an EMBL/GenBank/DDBJ whole genome shotgun (WGS) entry which is preliminary data.</text>
</comment>
<dbReference type="AlphaFoldDB" id="X1EQC6"/>
<organism evidence="1">
    <name type="scientific">marine sediment metagenome</name>
    <dbReference type="NCBI Taxonomy" id="412755"/>
    <lineage>
        <taxon>unclassified sequences</taxon>
        <taxon>metagenomes</taxon>
        <taxon>ecological metagenomes</taxon>
    </lineage>
</organism>